<protein>
    <submittedName>
        <fullName evidence="1">Uncharacterized protein</fullName>
    </submittedName>
</protein>
<evidence type="ECO:0000313" key="2">
    <source>
        <dbReference type="Proteomes" id="UP000008312"/>
    </source>
</evidence>
<proteinExistence type="predicted"/>
<evidence type="ECO:0000313" key="1">
    <source>
        <dbReference type="EMBL" id="CBK22188.2"/>
    </source>
</evidence>
<dbReference type="GeneID" id="24919434"/>
<sequence>MSFSSLSYPLSHVNSDLANDVFGGPLTPRVSQNLSAIGWDPSLCQLQRAPDSINVLNNSVYETQGNVQPMMLPLQRVSSHQHELVHRTSLLSRGSMQKSPLSEGNSQMDTTWMMATPQTIVSMSSLPIDKPEGLNSEVCFGDCSENEGHLNAGSVPITPTEVKSGRSVDRVQQPVEGAQPMLMRVFSGNGEGDFSAPYDTIRRTPSLPIQMVQKPDVNNS</sequence>
<accession>D8M293</accession>
<dbReference type="RefSeq" id="XP_012896236.1">
    <property type="nucleotide sequence ID" value="XM_013040782.1"/>
</dbReference>
<gene>
    <name evidence="1" type="ORF">GSBLH_T00002241001</name>
</gene>
<name>D8M293_BLAHO</name>
<organism evidence="1">
    <name type="scientific">Blastocystis hominis</name>
    <dbReference type="NCBI Taxonomy" id="12968"/>
    <lineage>
        <taxon>Eukaryota</taxon>
        <taxon>Sar</taxon>
        <taxon>Stramenopiles</taxon>
        <taxon>Bigyra</taxon>
        <taxon>Opalozoa</taxon>
        <taxon>Opalinata</taxon>
        <taxon>Blastocystidae</taxon>
        <taxon>Blastocystis</taxon>
    </lineage>
</organism>
<keyword evidence="2" id="KW-1185">Reference proteome</keyword>
<dbReference type="Proteomes" id="UP000008312">
    <property type="component" value="Unassembled WGS sequence"/>
</dbReference>
<dbReference type="EMBL" id="FN668648">
    <property type="protein sequence ID" value="CBK22188.2"/>
    <property type="molecule type" value="Genomic_DNA"/>
</dbReference>
<reference evidence="1" key="1">
    <citation type="submission" date="2010-02" db="EMBL/GenBank/DDBJ databases">
        <title>Sequencing and annotation of the Blastocystis hominis genome.</title>
        <authorList>
            <person name="Wincker P."/>
        </authorList>
    </citation>
    <scope>NUCLEOTIDE SEQUENCE</scope>
    <source>
        <strain evidence="1">Singapore isolate B</strain>
    </source>
</reference>
<dbReference type="InParanoid" id="D8M293"/>
<dbReference type="AlphaFoldDB" id="D8M293"/>